<dbReference type="RefSeq" id="WP_052106026.1">
    <property type="nucleotide sequence ID" value="NZ_CAJPCQ010000005.1"/>
</dbReference>
<dbReference type="AlphaFoldDB" id="A0ABD4U8V1"/>
<organism evidence="1 2">
    <name type="scientific">Burkholderia cenocepacia</name>
    <dbReference type="NCBI Taxonomy" id="95486"/>
    <lineage>
        <taxon>Bacteria</taxon>
        <taxon>Pseudomonadati</taxon>
        <taxon>Pseudomonadota</taxon>
        <taxon>Betaproteobacteria</taxon>
        <taxon>Burkholderiales</taxon>
        <taxon>Burkholderiaceae</taxon>
        <taxon>Burkholderia</taxon>
        <taxon>Burkholderia cepacia complex</taxon>
    </lineage>
</organism>
<name>A0ABD4U8V1_9BURK</name>
<dbReference type="Proteomes" id="UP000191686">
    <property type="component" value="Unassembled WGS sequence"/>
</dbReference>
<gene>
    <name evidence="1" type="ORF">UE95_003915</name>
</gene>
<evidence type="ECO:0000313" key="2">
    <source>
        <dbReference type="Proteomes" id="UP000191686"/>
    </source>
</evidence>
<evidence type="ECO:0008006" key="3">
    <source>
        <dbReference type="Google" id="ProtNLM"/>
    </source>
</evidence>
<proteinExistence type="predicted"/>
<accession>A0ABD4U8V1</accession>
<dbReference type="EMBL" id="JYMX02000002">
    <property type="protein sequence ID" value="MCW3710424.1"/>
    <property type="molecule type" value="Genomic_DNA"/>
</dbReference>
<reference evidence="1 2" key="1">
    <citation type="journal article" date="2017" name="Front. Microbiol.">
        <title>Genomics reveals a unique clone of Burkholderia cenocepacia harbouring an actively excising novel genomic island.</title>
        <authorList>
            <person name="Patil P."/>
            <person name="Mali S."/>
            <person name="Midha S."/>
            <person name="Gautam V."/>
            <person name="Dash L."/>
            <person name="Kumar S."/>
            <person name="Shastri J."/>
            <person name="Singhal L."/>
            <person name="Patil P.B."/>
        </authorList>
    </citation>
    <scope>NUCLEOTIDE SEQUENCE [LARGE SCALE GENOMIC DNA]</scope>
    <source>
        <strain evidence="1 2">BC-19</strain>
    </source>
</reference>
<sequence>MTYEFEEKWWSLSALLQVADDEDLAILVEHLTDKGKGRSALSDTRLRQLTACREAGVFGHADRHDIASEIRLFGGNTIANAVRGGEGVPYQELVIDAAKHLKVDAESWEDAPSLEARILRKLFLDALDAMPSDMRRATLSDVGLGALVDSGRAQIAAAVREAPAHGGIRMKVAAFVAESTATSVLGRGLAIAGQAGVASTVLASGAAAAAASVGAPFALVFGAMALAGPAYRVAVPCVIQVAYIREKVCHKVKNGDALDIVGPAAPSETKPWMPLMPKIGSFTMPSLPKLKRIKTYSR</sequence>
<evidence type="ECO:0000313" key="1">
    <source>
        <dbReference type="EMBL" id="MCW3710424.1"/>
    </source>
</evidence>
<protein>
    <recommendedName>
        <fullName evidence="3">DUF3944 domain-containing protein</fullName>
    </recommendedName>
</protein>
<reference evidence="1 2" key="2">
    <citation type="journal article" date="2017" name="Front. Microbiol.">
        <title>Genomics Reveals a Unique Clone of Burkholderia cenocepacia Harboring an Actively Excising Novel Genomic Island.</title>
        <authorList>
            <person name="Patil P.P."/>
            <person name="Mali S."/>
            <person name="Midha S."/>
            <person name="Gautam V."/>
            <person name="Dash L."/>
            <person name="Kumar S."/>
            <person name="Shastri J."/>
            <person name="Singhal L."/>
            <person name="Patil P.B."/>
        </authorList>
    </citation>
    <scope>NUCLEOTIDE SEQUENCE [LARGE SCALE GENOMIC DNA]</scope>
    <source>
        <strain evidence="1 2">BC-19</strain>
    </source>
</reference>
<comment type="caution">
    <text evidence="1">The sequence shown here is derived from an EMBL/GenBank/DDBJ whole genome shotgun (WGS) entry which is preliminary data.</text>
</comment>